<feature type="domain" description="Beta-lactamase-related" evidence="3">
    <location>
        <begin position="49"/>
        <end position="323"/>
    </location>
</feature>
<dbReference type="EMBL" id="SBHS01000005">
    <property type="protein sequence ID" value="TWU76429.1"/>
    <property type="molecule type" value="Genomic_DNA"/>
</dbReference>
<dbReference type="InterPro" id="IPR012338">
    <property type="entry name" value="Beta-lactam/transpept-like"/>
</dbReference>
<feature type="signal peptide" evidence="2">
    <location>
        <begin position="1"/>
        <end position="26"/>
    </location>
</feature>
<evidence type="ECO:0000256" key="1">
    <source>
        <dbReference type="ARBA" id="ARBA00038215"/>
    </source>
</evidence>
<dbReference type="PANTHER" id="PTHR46825">
    <property type="entry name" value="D-ALANYL-D-ALANINE-CARBOXYPEPTIDASE/ENDOPEPTIDASE AMPH"/>
    <property type="match status" value="1"/>
</dbReference>
<sequence>MMRRTVSKGAVAVAAAVVNLPAALSAQTPLSNPVPAQTNHSSPFTDDLNSYVEDLMDEWKLAGMAVAVIDGDDVFTEVRHWFAGSTTKAQLAASLAHLIESKEHPALRAGWSTRISPVIRDDFVLQDEYATEHLTLDDAVSHRTGFPSHNLALATYPNSSTPIKDANRVLWHYCNPMWQVLTHVVETVTGESLRETLKRALWDPLGMKSTFASLHGVLASGAGAVISTAKDYARWVRALLRRDGFLSEAVHEDIVRPRSVAVPVPAPDEGADVATYALGWMRTNLHGQKTMWHGALVYWLPERQYGVVVFANYPNGAPQAVTYRLIEDKLGVPQDKRIDVNAIARAAARKRKQDFANASALLFPKLPSPRLPPSVETALLAGTYRHRGYGRLTLVEAVGGALAAVRPNHIFPQQVTLEHASGDFWTALWRLRDDDPDRGDFFRARFVVGGDGEVKALEVTHRAGADGFLDGVVLYDRV</sequence>
<name>A0A5C6GGI2_METRR</name>
<dbReference type="Pfam" id="PF00144">
    <property type="entry name" value="Beta-lactamase"/>
    <property type="match status" value="1"/>
</dbReference>
<dbReference type="InterPro" id="IPR050491">
    <property type="entry name" value="AmpC-like"/>
</dbReference>
<dbReference type="Pfam" id="PF11954">
    <property type="entry name" value="DUF3471"/>
    <property type="match status" value="1"/>
</dbReference>
<dbReference type="PANTHER" id="PTHR46825:SF9">
    <property type="entry name" value="BETA-LACTAMASE-RELATED DOMAIN-CONTAINING PROTEIN"/>
    <property type="match status" value="1"/>
</dbReference>
<feature type="domain" description="Peptidase S12 Pab87-related C-terminal" evidence="4">
    <location>
        <begin position="371"/>
        <end position="460"/>
    </location>
</feature>
<dbReference type="InterPro" id="IPR001466">
    <property type="entry name" value="Beta-lactam-related"/>
</dbReference>
<keyword evidence="2" id="KW-0732">Signal</keyword>
<dbReference type="AlphaFoldDB" id="A0A5C6GGI2"/>
<dbReference type="InterPro" id="IPR021860">
    <property type="entry name" value="Peptidase_S12_Pab87-rel_C"/>
</dbReference>
<dbReference type="SUPFAM" id="SSF56601">
    <property type="entry name" value="beta-lactamase/transpeptidase-like"/>
    <property type="match status" value="1"/>
</dbReference>
<organism evidence="5 6">
    <name type="scientific">Metarhizium rileyi (strain RCEF 4871)</name>
    <name type="common">Nomuraea rileyi</name>
    <dbReference type="NCBI Taxonomy" id="1649241"/>
    <lineage>
        <taxon>Eukaryota</taxon>
        <taxon>Fungi</taxon>
        <taxon>Dikarya</taxon>
        <taxon>Ascomycota</taxon>
        <taxon>Pezizomycotina</taxon>
        <taxon>Sordariomycetes</taxon>
        <taxon>Hypocreomycetidae</taxon>
        <taxon>Hypocreales</taxon>
        <taxon>Clavicipitaceae</taxon>
        <taxon>Metarhizium</taxon>
    </lineage>
</organism>
<evidence type="ECO:0000313" key="5">
    <source>
        <dbReference type="EMBL" id="TWU76429.1"/>
    </source>
</evidence>
<dbReference type="Gene3D" id="3.40.710.10">
    <property type="entry name" value="DD-peptidase/beta-lactamase superfamily"/>
    <property type="match status" value="1"/>
</dbReference>
<reference evidence="6" key="1">
    <citation type="submission" date="2018-12" db="EMBL/GenBank/DDBJ databases">
        <title>The complete genome of Metarhizium rileyi, a key fungal pathogen of Lepidoptera.</title>
        <authorList>
            <person name="Binneck E."/>
            <person name="Lastra C.C.L."/>
            <person name="Sosa-Gomez D.R."/>
        </authorList>
    </citation>
    <scope>NUCLEOTIDE SEQUENCE [LARGE SCALE GENOMIC DNA]</scope>
    <source>
        <strain evidence="6">Cep018-CH2</strain>
    </source>
</reference>
<dbReference type="Proteomes" id="UP000317257">
    <property type="component" value="Unassembled WGS sequence"/>
</dbReference>
<comment type="similarity">
    <text evidence="1">Belongs to the peptidase S12 family.</text>
</comment>
<evidence type="ECO:0000259" key="3">
    <source>
        <dbReference type="Pfam" id="PF00144"/>
    </source>
</evidence>
<accession>A0A5C6GGI2</accession>
<evidence type="ECO:0000259" key="4">
    <source>
        <dbReference type="Pfam" id="PF11954"/>
    </source>
</evidence>
<gene>
    <name evidence="5" type="ORF">ED733_006955</name>
</gene>
<proteinExistence type="inferred from homology"/>
<evidence type="ECO:0000256" key="2">
    <source>
        <dbReference type="SAM" id="SignalP"/>
    </source>
</evidence>
<comment type="caution">
    <text evidence="5">The sequence shown here is derived from an EMBL/GenBank/DDBJ whole genome shotgun (WGS) entry which is preliminary data.</text>
</comment>
<feature type="chain" id="PRO_5023116926" description="Beta-lactamase/transpeptidase-like protein" evidence="2">
    <location>
        <begin position="27"/>
        <end position="478"/>
    </location>
</feature>
<evidence type="ECO:0008006" key="7">
    <source>
        <dbReference type="Google" id="ProtNLM"/>
    </source>
</evidence>
<evidence type="ECO:0000313" key="6">
    <source>
        <dbReference type="Proteomes" id="UP000317257"/>
    </source>
</evidence>
<protein>
    <recommendedName>
        <fullName evidence="7">Beta-lactamase/transpeptidase-like protein</fullName>
    </recommendedName>
</protein>